<name>N1Q022_DOTSN</name>
<gene>
    <name evidence="1" type="ORF">DOTSEDRAFT_146825</name>
</gene>
<sequence length="134" mass="14680">MRVAQTSPPRCRCRSIISHPESISIMWPCSIDPQPRIVALRENAMGRTRDQVAEEDGRLSGINQKAAHFEGPGLNVYLSRPSKQDSSLLPSLLASPHDSTTTVPFPVSVAGCRTSSSWFARAGLTRLLEVGRRP</sequence>
<dbReference type="HOGENOM" id="CLU_1896164_0_0_1"/>
<reference evidence="2" key="1">
    <citation type="journal article" date="2012" name="PLoS Genet.">
        <title>The genomes of the fungal plant pathogens Cladosporium fulvum and Dothistroma septosporum reveal adaptation to different hosts and lifestyles but also signatures of common ancestry.</title>
        <authorList>
            <person name="de Wit P.J.G.M."/>
            <person name="van der Burgt A."/>
            <person name="Oekmen B."/>
            <person name="Stergiopoulos I."/>
            <person name="Abd-Elsalam K.A."/>
            <person name="Aerts A.L."/>
            <person name="Bahkali A.H."/>
            <person name="Beenen H.G."/>
            <person name="Chettri P."/>
            <person name="Cox M.P."/>
            <person name="Datema E."/>
            <person name="de Vries R.P."/>
            <person name="Dhillon B."/>
            <person name="Ganley A.R."/>
            <person name="Griffiths S.A."/>
            <person name="Guo Y."/>
            <person name="Hamelin R.C."/>
            <person name="Henrissat B."/>
            <person name="Kabir M.S."/>
            <person name="Jashni M.K."/>
            <person name="Kema G."/>
            <person name="Klaubauf S."/>
            <person name="Lapidus A."/>
            <person name="Levasseur A."/>
            <person name="Lindquist E."/>
            <person name="Mehrabi R."/>
            <person name="Ohm R.A."/>
            <person name="Owen T.J."/>
            <person name="Salamov A."/>
            <person name="Schwelm A."/>
            <person name="Schijlen E."/>
            <person name="Sun H."/>
            <person name="van den Burg H.A."/>
            <person name="van Ham R.C.H.J."/>
            <person name="Zhang S."/>
            <person name="Goodwin S.B."/>
            <person name="Grigoriev I.V."/>
            <person name="Collemare J."/>
            <person name="Bradshaw R.E."/>
        </authorList>
    </citation>
    <scope>NUCLEOTIDE SEQUENCE [LARGE SCALE GENOMIC DNA]</scope>
    <source>
        <strain evidence="2">NZE10 / CBS 128990</strain>
    </source>
</reference>
<organism evidence="1 2">
    <name type="scientific">Dothistroma septosporum (strain NZE10 / CBS 128990)</name>
    <name type="common">Red band needle blight fungus</name>
    <name type="synonym">Mycosphaerella pini</name>
    <dbReference type="NCBI Taxonomy" id="675120"/>
    <lineage>
        <taxon>Eukaryota</taxon>
        <taxon>Fungi</taxon>
        <taxon>Dikarya</taxon>
        <taxon>Ascomycota</taxon>
        <taxon>Pezizomycotina</taxon>
        <taxon>Dothideomycetes</taxon>
        <taxon>Dothideomycetidae</taxon>
        <taxon>Mycosphaerellales</taxon>
        <taxon>Mycosphaerellaceae</taxon>
        <taxon>Dothistroma</taxon>
    </lineage>
</organism>
<evidence type="ECO:0000313" key="1">
    <source>
        <dbReference type="EMBL" id="EME47829.1"/>
    </source>
</evidence>
<dbReference type="EMBL" id="KB446536">
    <property type="protein sequence ID" value="EME47829.1"/>
    <property type="molecule type" value="Genomic_DNA"/>
</dbReference>
<proteinExistence type="predicted"/>
<keyword evidence="2" id="KW-1185">Reference proteome</keyword>
<accession>N1Q022</accession>
<protein>
    <submittedName>
        <fullName evidence="1">Uncharacterized protein</fullName>
    </submittedName>
</protein>
<reference evidence="1 2" key="2">
    <citation type="journal article" date="2012" name="PLoS Pathog.">
        <title>Diverse lifestyles and strategies of plant pathogenesis encoded in the genomes of eighteen Dothideomycetes fungi.</title>
        <authorList>
            <person name="Ohm R.A."/>
            <person name="Feau N."/>
            <person name="Henrissat B."/>
            <person name="Schoch C.L."/>
            <person name="Horwitz B.A."/>
            <person name="Barry K.W."/>
            <person name="Condon B.J."/>
            <person name="Copeland A.C."/>
            <person name="Dhillon B."/>
            <person name="Glaser F."/>
            <person name="Hesse C.N."/>
            <person name="Kosti I."/>
            <person name="LaButti K."/>
            <person name="Lindquist E.A."/>
            <person name="Lucas S."/>
            <person name="Salamov A.A."/>
            <person name="Bradshaw R.E."/>
            <person name="Ciuffetti L."/>
            <person name="Hamelin R.C."/>
            <person name="Kema G.H.J."/>
            <person name="Lawrence C."/>
            <person name="Scott J.A."/>
            <person name="Spatafora J.W."/>
            <person name="Turgeon B.G."/>
            <person name="de Wit P.J.G.M."/>
            <person name="Zhong S."/>
            <person name="Goodwin S.B."/>
            <person name="Grigoriev I.V."/>
        </authorList>
    </citation>
    <scope>NUCLEOTIDE SEQUENCE [LARGE SCALE GENOMIC DNA]</scope>
    <source>
        <strain evidence="2">NZE10 / CBS 128990</strain>
    </source>
</reference>
<dbReference type="AlphaFoldDB" id="N1Q022"/>
<dbReference type="Proteomes" id="UP000016933">
    <property type="component" value="Unassembled WGS sequence"/>
</dbReference>
<evidence type="ECO:0000313" key="2">
    <source>
        <dbReference type="Proteomes" id="UP000016933"/>
    </source>
</evidence>